<dbReference type="RefSeq" id="WP_129218915.1">
    <property type="nucleotide sequence ID" value="NZ_QYBC01000006.1"/>
</dbReference>
<evidence type="ECO:0000256" key="2">
    <source>
        <dbReference type="ARBA" id="ARBA00023125"/>
    </source>
</evidence>
<comment type="caution">
    <text evidence="5">The sequence shown here is derived from an EMBL/GenBank/DDBJ whole genome shotgun (WGS) entry which is preliminary data.</text>
</comment>
<protein>
    <submittedName>
        <fullName evidence="5">LacI family DNA-binding transcriptional regulator</fullName>
    </submittedName>
</protein>
<dbReference type="OrthoDB" id="7170131at2"/>
<dbReference type="AlphaFoldDB" id="A0A4Q2RGZ2"/>
<dbReference type="InterPro" id="IPR028082">
    <property type="entry name" value="Peripla_BP_I"/>
</dbReference>
<dbReference type="Pfam" id="PF13377">
    <property type="entry name" value="Peripla_BP_3"/>
    <property type="match status" value="1"/>
</dbReference>
<dbReference type="InterPro" id="IPR010982">
    <property type="entry name" value="Lambda_DNA-bd_dom_sf"/>
</dbReference>
<dbReference type="GO" id="GO:0003700">
    <property type="term" value="F:DNA-binding transcription factor activity"/>
    <property type="evidence" value="ECO:0007669"/>
    <property type="project" value="TreeGrafter"/>
</dbReference>
<proteinExistence type="predicted"/>
<dbReference type="Proteomes" id="UP000289411">
    <property type="component" value="Unassembled WGS sequence"/>
</dbReference>
<sequence>MADVARRAGVSAMTVSRALKGAGTVSDLTRRRILRAVDDLGYVLDRTAGTLSSRRSGFVAVLIPSLNNSNFSDTAGGIGRRLEGSGLEMLLGATGYDRGREEDLIAALLRRRPEGMVVTGGSHTERARLLLGAAGIPVVEMWDLPPEPIGHVVGFSNAAAAAALVHHLHARGYRAIGYIGGSTDRDTRGSDRRRGYERAVRDLGLPQGLTVACGSPPIAMDQGSEAVVRLLERSPETDAVVCVSDLSAFGALSECQRRGWSVPGRLAIAGFGDFELSRSCHPRLTTVSVDAPAIGDGVGDLLLRAIAAGRADAVLAPETRRMPFAILQRETT</sequence>
<evidence type="ECO:0000256" key="1">
    <source>
        <dbReference type="ARBA" id="ARBA00023015"/>
    </source>
</evidence>
<reference evidence="5 6" key="1">
    <citation type="submission" date="2018-09" db="EMBL/GenBank/DDBJ databases">
        <authorList>
            <person name="Grouzdev D.S."/>
            <person name="Krutkina M.S."/>
        </authorList>
    </citation>
    <scope>NUCLEOTIDE SEQUENCE [LARGE SCALE GENOMIC DNA]</scope>
    <source>
        <strain evidence="5 6">RmlP001</strain>
    </source>
</reference>
<dbReference type="SUPFAM" id="SSF47413">
    <property type="entry name" value="lambda repressor-like DNA-binding domains"/>
    <property type="match status" value="1"/>
</dbReference>
<dbReference type="EMBL" id="QYBC01000006">
    <property type="protein sequence ID" value="RYB05810.1"/>
    <property type="molecule type" value="Genomic_DNA"/>
</dbReference>
<dbReference type="InterPro" id="IPR000843">
    <property type="entry name" value="HTH_LacI"/>
</dbReference>
<dbReference type="InterPro" id="IPR046335">
    <property type="entry name" value="LacI/GalR-like_sensor"/>
</dbReference>
<reference evidence="5 6" key="2">
    <citation type="submission" date="2019-02" db="EMBL/GenBank/DDBJ databases">
        <title>'Lichenibacterium ramalinii' gen. nov. sp. nov., 'Lichenibacterium minor' gen. nov. sp. nov.</title>
        <authorList>
            <person name="Pankratov T."/>
        </authorList>
    </citation>
    <scope>NUCLEOTIDE SEQUENCE [LARGE SCALE GENOMIC DNA]</scope>
    <source>
        <strain evidence="5 6">RmlP001</strain>
    </source>
</reference>
<dbReference type="PROSITE" id="PS50932">
    <property type="entry name" value="HTH_LACI_2"/>
    <property type="match status" value="1"/>
</dbReference>
<keyword evidence="2 5" id="KW-0238">DNA-binding</keyword>
<keyword evidence="1" id="KW-0805">Transcription regulation</keyword>
<evidence type="ECO:0000313" key="5">
    <source>
        <dbReference type="EMBL" id="RYB05810.1"/>
    </source>
</evidence>
<feature type="domain" description="HTH lacI-type" evidence="4">
    <location>
        <begin position="1"/>
        <end position="53"/>
    </location>
</feature>
<dbReference type="PANTHER" id="PTHR30146">
    <property type="entry name" value="LACI-RELATED TRANSCRIPTIONAL REPRESSOR"/>
    <property type="match status" value="1"/>
</dbReference>
<dbReference type="SMART" id="SM00354">
    <property type="entry name" value="HTH_LACI"/>
    <property type="match status" value="1"/>
</dbReference>
<keyword evidence="6" id="KW-1185">Reference proteome</keyword>
<accession>A0A4Q2RGZ2</accession>
<dbReference type="CDD" id="cd01392">
    <property type="entry name" value="HTH_LacI"/>
    <property type="match status" value="1"/>
</dbReference>
<dbReference type="SUPFAM" id="SSF53822">
    <property type="entry name" value="Periplasmic binding protein-like I"/>
    <property type="match status" value="1"/>
</dbReference>
<dbReference type="GO" id="GO:0000976">
    <property type="term" value="F:transcription cis-regulatory region binding"/>
    <property type="evidence" value="ECO:0007669"/>
    <property type="project" value="TreeGrafter"/>
</dbReference>
<dbReference type="Pfam" id="PF00356">
    <property type="entry name" value="LacI"/>
    <property type="match status" value="1"/>
</dbReference>
<keyword evidence="3" id="KW-0804">Transcription</keyword>
<dbReference type="Gene3D" id="3.40.50.2300">
    <property type="match status" value="2"/>
</dbReference>
<dbReference type="Gene3D" id="1.10.260.40">
    <property type="entry name" value="lambda repressor-like DNA-binding domains"/>
    <property type="match status" value="1"/>
</dbReference>
<organism evidence="5 6">
    <name type="scientific">Lichenibacterium ramalinae</name>
    <dbReference type="NCBI Taxonomy" id="2316527"/>
    <lineage>
        <taxon>Bacteria</taxon>
        <taxon>Pseudomonadati</taxon>
        <taxon>Pseudomonadota</taxon>
        <taxon>Alphaproteobacteria</taxon>
        <taxon>Hyphomicrobiales</taxon>
        <taxon>Lichenihabitantaceae</taxon>
        <taxon>Lichenibacterium</taxon>
    </lineage>
</organism>
<evidence type="ECO:0000256" key="3">
    <source>
        <dbReference type="ARBA" id="ARBA00023163"/>
    </source>
</evidence>
<gene>
    <name evidence="5" type="ORF">D3272_08815</name>
</gene>
<dbReference type="PANTHER" id="PTHR30146:SF33">
    <property type="entry name" value="TRANSCRIPTIONAL REGULATOR"/>
    <property type="match status" value="1"/>
</dbReference>
<name>A0A4Q2RGZ2_9HYPH</name>
<dbReference type="CDD" id="cd01575">
    <property type="entry name" value="PBP1_GntR"/>
    <property type="match status" value="1"/>
</dbReference>
<evidence type="ECO:0000259" key="4">
    <source>
        <dbReference type="PROSITE" id="PS50932"/>
    </source>
</evidence>
<dbReference type="PROSITE" id="PS00356">
    <property type="entry name" value="HTH_LACI_1"/>
    <property type="match status" value="1"/>
</dbReference>
<evidence type="ECO:0000313" key="6">
    <source>
        <dbReference type="Proteomes" id="UP000289411"/>
    </source>
</evidence>